<proteinExistence type="predicted"/>
<dbReference type="Gene3D" id="3.90.550.10">
    <property type="entry name" value="Spore Coat Polysaccharide Biosynthesis Protein SpsA, Chain A"/>
    <property type="match status" value="1"/>
</dbReference>
<name>A0ABW2YBL4_9GAMM</name>
<evidence type="ECO:0000313" key="2">
    <source>
        <dbReference type="EMBL" id="MFD0725311.1"/>
    </source>
</evidence>
<dbReference type="RefSeq" id="WP_386822922.1">
    <property type="nucleotide sequence ID" value="NZ_JBHTIF010000001.1"/>
</dbReference>
<keyword evidence="2" id="KW-0808">Transferase</keyword>
<evidence type="ECO:0000313" key="3">
    <source>
        <dbReference type="Proteomes" id="UP001597110"/>
    </source>
</evidence>
<dbReference type="EC" id="2.4.-.-" evidence="2"/>
<dbReference type="InterPro" id="IPR001173">
    <property type="entry name" value="Glyco_trans_2-like"/>
</dbReference>
<reference evidence="3" key="1">
    <citation type="journal article" date="2019" name="Int. J. Syst. Evol. Microbiol.">
        <title>The Global Catalogue of Microorganisms (GCM) 10K type strain sequencing project: providing services to taxonomists for standard genome sequencing and annotation.</title>
        <authorList>
            <consortium name="The Broad Institute Genomics Platform"/>
            <consortium name="The Broad Institute Genome Sequencing Center for Infectious Disease"/>
            <person name="Wu L."/>
            <person name="Ma J."/>
        </authorList>
    </citation>
    <scope>NUCLEOTIDE SEQUENCE [LARGE SCALE GENOMIC DNA]</scope>
    <source>
        <strain evidence="3">CCUG 55585</strain>
    </source>
</reference>
<dbReference type="GO" id="GO:0016757">
    <property type="term" value="F:glycosyltransferase activity"/>
    <property type="evidence" value="ECO:0007669"/>
    <property type="project" value="UniProtKB-KW"/>
</dbReference>
<feature type="domain" description="Glycosyltransferase 2-like" evidence="1">
    <location>
        <begin position="29"/>
        <end position="144"/>
    </location>
</feature>
<dbReference type="InterPro" id="IPR029044">
    <property type="entry name" value="Nucleotide-diphossugar_trans"/>
</dbReference>
<organism evidence="2 3">
    <name type="scientific">Lysobacter brunescens</name>
    <dbReference type="NCBI Taxonomy" id="262323"/>
    <lineage>
        <taxon>Bacteria</taxon>
        <taxon>Pseudomonadati</taxon>
        <taxon>Pseudomonadota</taxon>
        <taxon>Gammaproteobacteria</taxon>
        <taxon>Lysobacterales</taxon>
        <taxon>Lysobacteraceae</taxon>
        <taxon>Lysobacter</taxon>
    </lineage>
</organism>
<dbReference type="Proteomes" id="UP001597110">
    <property type="component" value="Unassembled WGS sequence"/>
</dbReference>
<gene>
    <name evidence="2" type="ORF">ACFQ0E_06805</name>
</gene>
<sequence>MNSASTQVSLIVTFHGEGKIASKSLMGIARCRQHARRSGVRCEIIAVADRADRATLSSLEEADVLEDSDQLIEVSVGDVGLARNAGVSMSRGEWISISDGDDYLGADWITRTLAKAAEKGRNHVFHPEWVAYFGQQQAIWRQIGSDHPDFDPGILLVANPWNACSFAHATIRDKHPYIGTSRLPEGFGFEDWHWHCQTLSKGCAHFTVDDTLHLVRIKSEGSLNESHRRRSAIIPRTDFFLPRPDRIAND</sequence>
<dbReference type="SUPFAM" id="SSF53448">
    <property type="entry name" value="Nucleotide-diphospho-sugar transferases"/>
    <property type="match status" value="1"/>
</dbReference>
<dbReference type="EMBL" id="JBHTIF010000001">
    <property type="protein sequence ID" value="MFD0725311.1"/>
    <property type="molecule type" value="Genomic_DNA"/>
</dbReference>
<evidence type="ECO:0000259" key="1">
    <source>
        <dbReference type="Pfam" id="PF00535"/>
    </source>
</evidence>
<keyword evidence="2" id="KW-0328">Glycosyltransferase</keyword>
<dbReference type="CDD" id="cd00761">
    <property type="entry name" value="Glyco_tranf_GTA_type"/>
    <property type="match status" value="1"/>
</dbReference>
<keyword evidence="3" id="KW-1185">Reference proteome</keyword>
<dbReference type="Pfam" id="PF00535">
    <property type="entry name" value="Glycos_transf_2"/>
    <property type="match status" value="1"/>
</dbReference>
<protein>
    <submittedName>
        <fullName evidence="2">Glycosyltransferase</fullName>
        <ecNumber evidence="2">2.4.-.-</ecNumber>
    </submittedName>
</protein>
<comment type="caution">
    <text evidence="2">The sequence shown here is derived from an EMBL/GenBank/DDBJ whole genome shotgun (WGS) entry which is preliminary data.</text>
</comment>
<accession>A0ABW2YBL4</accession>